<accession>A0A1H8GLD6</accession>
<sequence>MDAHFISSNSSLIHTDITQPSPYLTLNKKHLFITASIKKHCNVPTKIFAHELASY</sequence>
<organism evidence="1 2">
    <name type="scientific">Nitrosomonas marina</name>
    <dbReference type="NCBI Taxonomy" id="917"/>
    <lineage>
        <taxon>Bacteria</taxon>
        <taxon>Pseudomonadati</taxon>
        <taxon>Pseudomonadota</taxon>
        <taxon>Betaproteobacteria</taxon>
        <taxon>Nitrosomonadales</taxon>
        <taxon>Nitrosomonadaceae</taxon>
        <taxon>Nitrosomonas</taxon>
    </lineage>
</organism>
<proteinExistence type="predicted"/>
<dbReference type="AlphaFoldDB" id="A0A1H8GLD6"/>
<protein>
    <submittedName>
        <fullName evidence="1">Uncharacterized protein</fullName>
    </submittedName>
</protein>
<evidence type="ECO:0000313" key="1">
    <source>
        <dbReference type="EMBL" id="SEN44961.1"/>
    </source>
</evidence>
<dbReference type="EMBL" id="FOCP01000018">
    <property type="protein sequence ID" value="SEN44961.1"/>
    <property type="molecule type" value="Genomic_DNA"/>
</dbReference>
<evidence type="ECO:0000313" key="2">
    <source>
        <dbReference type="Proteomes" id="UP000199459"/>
    </source>
</evidence>
<reference evidence="1 2" key="1">
    <citation type="submission" date="2016-10" db="EMBL/GenBank/DDBJ databases">
        <authorList>
            <person name="de Groot N.N."/>
        </authorList>
    </citation>
    <scope>NUCLEOTIDE SEQUENCE [LARGE SCALE GENOMIC DNA]</scope>
    <source>
        <strain evidence="1 2">Nm22</strain>
    </source>
</reference>
<name>A0A1H8GLD6_9PROT</name>
<dbReference type="Proteomes" id="UP000199459">
    <property type="component" value="Unassembled WGS sequence"/>
</dbReference>
<gene>
    <name evidence="1" type="ORF">SAMN05216325_11895</name>
</gene>